<reference evidence="4" key="1">
    <citation type="journal article" date="2015" name="Nature">
        <title>Complex archaea that bridge the gap between prokaryotes and eukaryotes.</title>
        <authorList>
            <person name="Spang A."/>
            <person name="Saw J.H."/>
            <person name="Jorgensen S.L."/>
            <person name="Zaremba-Niedzwiedzka K."/>
            <person name="Martijn J."/>
            <person name="Lind A.E."/>
            <person name="van Eijk R."/>
            <person name="Schleper C."/>
            <person name="Guy L."/>
            <person name="Ettema T.J."/>
        </authorList>
    </citation>
    <scope>NUCLEOTIDE SEQUENCE</scope>
</reference>
<gene>
    <name evidence="4" type="ORF">LCGC14_1437110</name>
</gene>
<organism evidence="4">
    <name type="scientific">marine sediment metagenome</name>
    <dbReference type="NCBI Taxonomy" id="412755"/>
    <lineage>
        <taxon>unclassified sequences</taxon>
        <taxon>metagenomes</taxon>
        <taxon>ecological metagenomes</taxon>
    </lineage>
</organism>
<sequence length="404" mass="43147">MLTDKQKADLRTLLAPLIQESLKDGLTPAIQAEIRRMTDDARASDLSYTQRILSNRQIGLIEGGDKGFGIARIGRCLALANNDRERAVALAKDFYDDDLGDIVVKVLSSGDADQGGVFVPAVLASDFIDALRAKAVVRQAGPVIVDLTGGNLRVPRVATDPTAGWVGEAKSRNASNLRTGALNFSAKTLQGKSAVTTRLLRRSGQNAEQIVRDGLIRVMANAEDIAFLSGPGTENSPRGMLNWAIAANVFDATQAGATATLTEVQDDSIKMLGNLANNNVDLDQAVFFMTSRTEDTPVYKAELTAPTPAWNGQRAFFTNNIPNNLGGGTDESKVYLAAMNEAWLAEEMGLVVRASTEASFLNESGNTVSAFDLGLMVIIIERDLDFAIAHDAAVSVLEAVKYGA</sequence>
<evidence type="ECO:0000313" key="4">
    <source>
        <dbReference type="EMBL" id="KKM70799.1"/>
    </source>
</evidence>
<dbReference type="EMBL" id="LAZR01009748">
    <property type="protein sequence ID" value="KKM70799.1"/>
    <property type="molecule type" value="Genomic_DNA"/>
</dbReference>
<dbReference type="InterPro" id="IPR024455">
    <property type="entry name" value="Phage_capsid"/>
</dbReference>
<evidence type="ECO:0000256" key="1">
    <source>
        <dbReference type="ARBA" id="ARBA00004328"/>
    </source>
</evidence>
<feature type="domain" description="Phage capsid-like C-terminal" evidence="3">
    <location>
        <begin position="115"/>
        <end position="398"/>
    </location>
</feature>
<dbReference type="Gene3D" id="3.30.2400.10">
    <property type="entry name" value="Major capsid protein gp5"/>
    <property type="match status" value="1"/>
</dbReference>
<evidence type="ECO:0000256" key="2">
    <source>
        <dbReference type="ARBA" id="ARBA00022844"/>
    </source>
</evidence>
<dbReference type="GO" id="GO:0044423">
    <property type="term" value="C:virion component"/>
    <property type="evidence" value="ECO:0007669"/>
    <property type="project" value="UniProtKB-KW"/>
</dbReference>
<accession>A0A0F9JLY2</accession>
<dbReference type="Pfam" id="PF05065">
    <property type="entry name" value="Phage_capsid"/>
    <property type="match status" value="1"/>
</dbReference>
<comment type="subcellular location">
    <subcellularLocation>
        <location evidence="1">Virion</location>
    </subcellularLocation>
</comment>
<name>A0A0F9JLY2_9ZZZZ</name>
<protein>
    <recommendedName>
        <fullName evidence="3">Phage capsid-like C-terminal domain-containing protein</fullName>
    </recommendedName>
</protein>
<dbReference type="SUPFAM" id="SSF56563">
    <property type="entry name" value="Major capsid protein gp5"/>
    <property type="match status" value="1"/>
</dbReference>
<dbReference type="AlphaFoldDB" id="A0A0F9JLY2"/>
<dbReference type="InterPro" id="IPR054612">
    <property type="entry name" value="Phage_capsid-like_C"/>
</dbReference>
<keyword evidence="2" id="KW-0946">Virion</keyword>
<evidence type="ECO:0000259" key="3">
    <source>
        <dbReference type="Pfam" id="PF05065"/>
    </source>
</evidence>
<dbReference type="NCBIfam" id="TIGR01554">
    <property type="entry name" value="major_cap_HK97"/>
    <property type="match status" value="1"/>
</dbReference>
<comment type="caution">
    <text evidence="4">The sequence shown here is derived from an EMBL/GenBank/DDBJ whole genome shotgun (WGS) entry which is preliminary data.</text>
</comment>
<proteinExistence type="predicted"/>